<evidence type="ECO:0000256" key="8">
    <source>
        <dbReference type="PIRSR" id="PIRSR000138-2"/>
    </source>
</evidence>
<dbReference type="InterPro" id="IPR012133">
    <property type="entry name" value="Alpha-hydoxy_acid_DH_FMN"/>
</dbReference>
<keyword evidence="8" id="KW-0288">FMN</keyword>
<dbReference type="GO" id="GO:0005782">
    <property type="term" value="C:peroxisomal matrix"/>
    <property type="evidence" value="ECO:0007669"/>
    <property type="project" value="TreeGrafter"/>
</dbReference>
<feature type="binding site" evidence="8">
    <location>
        <position position="256"/>
    </location>
    <ligand>
        <name>glyoxylate</name>
        <dbReference type="ChEBI" id="CHEBI:36655"/>
    </ligand>
</feature>
<feature type="domain" description="FMN hydroxy acid dehydrogenase" evidence="9">
    <location>
        <begin position="1"/>
        <end position="361"/>
    </location>
</feature>
<dbReference type="CDD" id="cd02809">
    <property type="entry name" value="alpha_hydroxyacid_oxid_FMN"/>
    <property type="match status" value="1"/>
</dbReference>
<dbReference type="Pfam" id="PF01070">
    <property type="entry name" value="FMN_dh"/>
    <property type="match status" value="1"/>
</dbReference>
<dbReference type="OMA" id="WSYVAGG"/>
<evidence type="ECO:0000256" key="1">
    <source>
        <dbReference type="ARBA" id="ARBA00001917"/>
    </source>
</evidence>
<dbReference type="InterPro" id="IPR000262">
    <property type="entry name" value="FMN-dep_DH"/>
</dbReference>
<accession>A0A6J2SUW6</accession>
<dbReference type="PANTHER" id="PTHR10578">
    <property type="entry name" value="S -2-HYDROXY-ACID OXIDASE-RELATED"/>
    <property type="match status" value="1"/>
</dbReference>
<evidence type="ECO:0000256" key="5">
    <source>
        <dbReference type="ARBA" id="ARBA00029325"/>
    </source>
</evidence>
<feature type="binding site" evidence="8">
    <location>
        <position position="128"/>
    </location>
    <ligand>
        <name>FMN</name>
        <dbReference type="ChEBI" id="CHEBI:58210"/>
    </ligand>
</feature>
<evidence type="ECO:0000256" key="2">
    <source>
        <dbReference type="ARBA" id="ARBA00013087"/>
    </source>
</evidence>
<dbReference type="PANTHER" id="PTHR10578:SF149">
    <property type="entry name" value="2-HYDROXYACID OXIDASE 2"/>
    <property type="match status" value="1"/>
</dbReference>
<dbReference type="GO" id="GO:0001561">
    <property type="term" value="P:fatty acid alpha-oxidation"/>
    <property type="evidence" value="ECO:0007669"/>
    <property type="project" value="TreeGrafter"/>
</dbReference>
<evidence type="ECO:0000256" key="3">
    <source>
        <dbReference type="ARBA" id="ARBA00023002"/>
    </source>
</evidence>
<keyword evidence="10" id="KW-1185">Reference proteome</keyword>
<dbReference type="GeneID" id="115483369"/>
<name>A0A6J2SUW6_DROHY</name>
<feature type="binding site" evidence="8">
    <location>
        <position position="24"/>
    </location>
    <ligand>
        <name>glyoxylate</name>
        <dbReference type="ChEBI" id="CHEBI:36655"/>
    </ligand>
</feature>
<sequence>MSFVSVADFEQKAKEQLERNALDYYKSGAGEQVTRGLNHEAYKRLRLRPRCLRDVSHLDISCKILGEQLAWPLGIAPTAMQKLAHPDGEIGTARAAGQAGSIFILSTLSTCSIEEVAAAAPETCKWFQLYIYKDRSLTQQLVRRAELAGFKALVLTVDMPINGDRRADARNQFSLPSHLSLANFQDELTQGFASQFGGSGLNEYVASHYDPSITWQDVKWLQQLTQLPIVLKGILTAEDAQLARDAGCAGIIVSNHGGRQLDTAPATIEALPEIVAAVAHDLVVMLDGGIMQGIDIFKALALGAQTVFIGRPALWGLAANGQRGVEQLLKLMRLDFETTMKLTGCATLSHIQPTMVVHESSFWKLGEFN</sequence>
<reference evidence="11" key="1">
    <citation type="submission" date="2025-08" db="UniProtKB">
        <authorList>
            <consortium name="RefSeq"/>
        </authorList>
    </citation>
    <scope>IDENTIFICATION</scope>
    <source>
        <strain evidence="11">15085-1641.00</strain>
        <tissue evidence="11">Whole body</tissue>
    </source>
</reference>
<feature type="binding site" evidence="8">
    <location>
        <position position="232"/>
    </location>
    <ligand>
        <name>FMN</name>
        <dbReference type="ChEBI" id="CHEBI:58210"/>
    </ligand>
</feature>
<feature type="binding site" evidence="8">
    <location>
        <position position="106"/>
    </location>
    <ligand>
        <name>FMN</name>
        <dbReference type="ChEBI" id="CHEBI:58210"/>
    </ligand>
</feature>
<feature type="binding site" evidence="8">
    <location>
        <position position="254"/>
    </location>
    <ligand>
        <name>FMN</name>
        <dbReference type="ChEBI" id="CHEBI:58210"/>
    </ligand>
</feature>
<dbReference type="SUPFAM" id="SSF51395">
    <property type="entry name" value="FMN-linked oxidoreductases"/>
    <property type="match status" value="1"/>
</dbReference>
<feature type="binding site" evidence="8">
    <location>
        <begin position="310"/>
        <end position="311"/>
    </location>
    <ligand>
        <name>FMN</name>
        <dbReference type="ChEBI" id="CHEBI:58210"/>
    </ligand>
</feature>
<feature type="binding site" evidence="8">
    <location>
        <position position="130"/>
    </location>
    <ligand>
        <name>FMN</name>
        <dbReference type="ChEBI" id="CHEBI:58210"/>
    </ligand>
</feature>
<dbReference type="PROSITE" id="PS51349">
    <property type="entry name" value="FMN_HYDROXY_ACID_DH_2"/>
    <property type="match status" value="1"/>
</dbReference>
<dbReference type="FunFam" id="3.20.20.70:FF:000056">
    <property type="entry name" value="hydroxyacid oxidase 2"/>
    <property type="match status" value="1"/>
</dbReference>
<dbReference type="KEGG" id="dhe:115483369"/>
<comment type="catalytic activity">
    <reaction evidence="5">
        <text>a (2S)-2-hydroxycarboxylate + O2 = a 2-oxocarboxylate + H2O2</text>
        <dbReference type="Rhea" id="RHEA:16789"/>
        <dbReference type="ChEBI" id="CHEBI:15379"/>
        <dbReference type="ChEBI" id="CHEBI:16240"/>
        <dbReference type="ChEBI" id="CHEBI:35179"/>
        <dbReference type="ChEBI" id="CHEBI:58123"/>
        <dbReference type="EC" id="1.1.3.15"/>
    </reaction>
    <physiologicalReaction direction="left-to-right" evidence="5">
        <dbReference type="Rhea" id="RHEA:16790"/>
    </physiologicalReaction>
</comment>
<dbReference type="InterPro" id="IPR008259">
    <property type="entry name" value="FMN_hydac_DH_AS"/>
</dbReference>
<keyword evidence="3" id="KW-0560">Oxidoreductase</keyword>
<evidence type="ECO:0000256" key="4">
    <source>
        <dbReference type="ARBA" id="ARBA00024042"/>
    </source>
</evidence>
<gene>
    <name evidence="11" type="primary">LOC115483369</name>
</gene>
<dbReference type="EC" id="1.1.3.15" evidence="2"/>
<keyword evidence="8" id="KW-0285">Flavoprotein</keyword>
<feature type="binding site" evidence="8">
    <location>
        <position position="259"/>
    </location>
    <ligand>
        <name>glyoxylate</name>
        <dbReference type="ChEBI" id="CHEBI:36655"/>
    </ligand>
</feature>
<dbReference type="RefSeq" id="XP_030080936.1">
    <property type="nucleotide sequence ID" value="XM_030225076.1"/>
</dbReference>
<protein>
    <recommendedName>
        <fullName evidence="2">(S)-2-hydroxy-acid oxidase</fullName>
        <ecNumber evidence="2">1.1.3.15</ecNumber>
    </recommendedName>
</protein>
<comment type="cofactor">
    <cofactor evidence="1">
        <name>FMN</name>
        <dbReference type="ChEBI" id="CHEBI:58210"/>
    </cofactor>
</comment>
<dbReference type="Gene3D" id="3.20.20.70">
    <property type="entry name" value="Aldolase class I"/>
    <property type="match status" value="1"/>
</dbReference>
<dbReference type="PROSITE" id="PS00557">
    <property type="entry name" value="FMN_HYDROXY_ACID_DH_1"/>
    <property type="match status" value="1"/>
</dbReference>
<dbReference type="Proteomes" id="UP000504633">
    <property type="component" value="Unplaced"/>
</dbReference>
<dbReference type="PIRSF" id="PIRSF000138">
    <property type="entry name" value="Al-hdrx_acd_dh"/>
    <property type="match status" value="1"/>
</dbReference>
<proteinExistence type="inferred from homology"/>
<feature type="binding site" evidence="8">
    <location>
        <position position="156"/>
    </location>
    <ligand>
        <name>FMN</name>
        <dbReference type="ChEBI" id="CHEBI:58210"/>
    </ligand>
</feature>
<dbReference type="InterPro" id="IPR037396">
    <property type="entry name" value="FMN_HAD"/>
</dbReference>
<dbReference type="GO" id="GO:0010181">
    <property type="term" value="F:FMN binding"/>
    <property type="evidence" value="ECO:0007669"/>
    <property type="project" value="InterPro"/>
</dbReference>
<evidence type="ECO:0000259" key="9">
    <source>
        <dbReference type="PROSITE" id="PS51349"/>
    </source>
</evidence>
<dbReference type="AlphaFoldDB" id="A0A6J2SUW6"/>
<feature type="binding site" evidence="8">
    <location>
        <begin position="77"/>
        <end position="79"/>
    </location>
    <ligand>
        <name>FMN</name>
        <dbReference type="ChEBI" id="CHEBI:58210"/>
    </ligand>
</feature>
<dbReference type="GO" id="GO:0003973">
    <property type="term" value="F:(S)-2-hydroxy-acid oxidase activity"/>
    <property type="evidence" value="ECO:0007669"/>
    <property type="project" value="UniProtKB-EC"/>
</dbReference>
<comment type="similarity">
    <text evidence="4">Belongs to the FMN-dependent alpha-hydroxy acid dehydrogenase family.</text>
</comment>
<evidence type="ECO:0000256" key="6">
    <source>
        <dbReference type="ARBA" id="ARBA00029327"/>
    </source>
</evidence>
<evidence type="ECO:0000313" key="11">
    <source>
        <dbReference type="RefSeq" id="XP_030080936.1"/>
    </source>
</evidence>
<feature type="binding site" evidence="8">
    <location>
        <position position="165"/>
    </location>
    <ligand>
        <name>glyoxylate</name>
        <dbReference type="ChEBI" id="CHEBI:36655"/>
    </ligand>
</feature>
<dbReference type="OrthoDB" id="25826at2759"/>
<feature type="active site" description="Proton acceptor" evidence="7">
    <location>
        <position position="256"/>
    </location>
</feature>
<evidence type="ECO:0000256" key="7">
    <source>
        <dbReference type="PIRSR" id="PIRSR000138-1"/>
    </source>
</evidence>
<organism evidence="10 11">
    <name type="scientific">Drosophila hydei</name>
    <name type="common">Fruit fly</name>
    <dbReference type="NCBI Taxonomy" id="7224"/>
    <lineage>
        <taxon>Eukaryota</taxon>
        <taxon>Metazoa</taxon>
        <taxon>Ecdysozoa</taxon>
        <taxon>Arthropoda</taxon>
        <taxon>Hexapoda</taxon>
        <taxon>Insecta</taxon>
        <taxon>Pterygota</taxon>
        <taxon>Neoptera</taxon>
        <taxon>Endopterygota</taxon>
        <taxon>Diptera</taxon>
        <taxon>Brachycera</taxon>
        <taxon>Muscomorpha</taxon>
        <taxon>Ephydroidea</taxon>
        <taxon>Drosophilidae</taxon>
        <taxon>Drosophila</taxon>
    </lineage>
</organism>
<comment type="catalytic activity">
    <reaction evidence="6">
        <text>2-hydroxyoctanoate + O2 = 2-oxooctanoate + H2O2</text>
        <dbReference type="Rhea" id="RHEA:67940"/>
        <dbReference type="ChEBI" id="CHEBI:15379"/>
        <dbReference type="ChEBI" id="CHEBI:16240"/>
        <dbReference type="ChEBI" id="CHEBI:133514"/>
        <dbReference type="ChEBI" id="CHEBI:176689"/>
    </reaction>
    <physiologicalReaction direction="left-to-right" evidence="6">
        <dbReference type="Rhea" id="RHEA:67941"/>
    </physiologicalReaction>
</comment>
<dbReference type="InterPro" id="IPR013785">
    <property type="entry name" value="Aldolase_TIM"/>
</dbReference>
<evidence type="ECO:0000313" key="10">
    <source>
        <dbReference type="Proteomes" id="UP000504633"/>
    </source>
</evidence>